<evidence type="ECO:0000256" key="3">
    <source>
        <dbReference type="ARBA" id="ARBA00005176"/>
    </source>
</evidence>
<dbReference type="InterPro" id="IPR036398">
    <property type="entry name" value="CA_dom_sf"/>
</dbReference>
<evidence type="ECO:0000256" key="11">
    <source>
        <dbReference type="PROSITE-ProRule" id="PRU10007"/>
    </source>
</evidence>
<dbReference type="PROSITE" id="PS51144">
    <property type="entry name" value="ALPHA_CA_2"/>
    <property type="match status" value="2"/>
</dbReference>
<dbReference type="PROSITE" id="PS00687">
    <property type="entry name" value="ALDEHYDE_DEHYDR_GLU"/>
    <property type="match status" value="1"/>
</dbReference>
<dbReference type="GO" id="GO:0004089">
    <property type="term" value="F:carbonate dehydratase activity"/>
    <property type="evidence" value="ECO:0007669"/>
    <property type="project" value="UniProtKB-EC"/>
</dbReference>
<dbReference type="GO" id="GO:0008270">
    <property type="term" value="F:zinc ion binding"/>
    <property type="evidence" value="ECO:0007669"/>
    <property type="project" value="InterPro"/>
</dbReference>
<dbReference type="PROSITE" id="PS00070">
    <property type="entry name" value="ALDEHYDE_DEHYDR_CYS"/>
    <property type="match status" value="1"/>
</dbReference>
<dbReference type="NCBIfam" id="NF002550">
    <property type="entry name" value="PRK02106.1"/>
    <property type="match status" value="1"/>
</dbReference>
<evidence type="ECO:0000259" key="14">
    <source>
        <dbReference type="PROSITE" id="PS51144"/>
    </source>
</evidence>
<evidence type="ECO:0000256" key="2">
    <source>
        <dbReference type="ARBA" id="ARBA00001974"/>
    </source>
</evidence>
<comment type="caution">
    <text evidence="15">The sequence shown here is derived from an EMBL/GenBank/DDBJ whole genome shotgun (WGS) entry which is preliminary data.</text>
</comment>
<feature type="domain" description="Alpha-carbonic anhydrase" evidence="14">
    <location>
        <begin position="1067"/>
        <end position="1305"/>
    </location>
</feature>
<dbReference type="PROSITE" id="PS00623">
    <property type="entry name" value="GMC_OXRED_1"/>
    <property type="match status" value="1"/>
</dbReference>
<dbReference type="PANTHER" id="PTHR11552:SF147">
    <property type="entry name" value="CHOLINE DEHYDROGENASE, MITOCHONDRIAL"/>
    <property type="match status" value="1"/>
</dbReference>
<evidence type="ECO:0000256" key="9">
    <source>
        <dbReference type="ARBA" id="ARBA00023002"/>
    </source>
</evidence>
<gene>
    <name evidence="15" type="ORF">P3T76_006980</name>
</gene>
<dbReference type="FunFam" id="3.40.605.10:FF:000007">
    <property type="entry name" value="NAD/NADP-dependent betaine aldehyde dehydrogenase"/>
    <property type="match status" value="1"/>
</dbReference>
<dbReference type="InterPro" id="IPR000172">
    <property type="entry name" value="GMC_OxRdtase_N"/>
</dbReference>
<dbReference type="InterPro" id="IPR036188">
    <property type="entry name" value="FAD/NAD-bd_sf"/>
</dbReference>
<dbReference type="InterPro" id="IPR016161">
    <property type="entry name" value="Ald_DH/histidinol_DH"/>
</dbReference>
<feature type="active site" evidence="11">
    <location>
        <position position="848"/>
    </location>
</feature>
<protein>
    <recommendedName>
        <fullName evidence="6">carbonic anhydrase</fullName>
        <ecNumber evidence="6">4.2.1.1</ecNumber>
    </recommendedName>
</protein>
<dbReference type="Gene3D" id="3.30.560.10">
    <property type="entry name" value="Glucose Oxidase, domain 3"/>
    <property type="match status" value="1"/>
</dbReference>
<dbReference type="Pfam" id="PF00171">
    <property type="entry name" value="Aldedh"/>
    <property type="match status" value="1"/>
</dbReference>
<dbReference type="InterPro" id="IPR012132">
    <property type="entry name" value="GMC_OxRdtase"/>
</dbReference>
<dbReference type="Gene3D" id="3.10.200.10">
    <property type="entry name" value="Alpha carbonic anhydrase"/>
    <property type="match status" value="2"/>
</dbReference>
<dbReference type="InterPro" id="IPR041891">
    <property type="entry name" value="Alpha_CA_prokaryot-like"/>
</dbReference>
<keyword evidence="7 13" id="KW-0285">Flavoprotein</keyword>
<dbReference type="GO" id="GO:0050660">
    <property type="term" value="F:flavin adenine dinucleotide binding"/>
    <property type="evidence" value="ECO:0007669"/>
    <property type="project" value="InterPro"/>
</dbReference>
<dbReference type="PROSITE" id="PS00162">
    <property type="entry name" value="ALPHA_CA_1"/>
    <property type="match status" value="1"/>
</dbReference>
<comment type="cofactor">
    <cofactor evidence="2">
        <name>FAD</name>
        <dbReference type="ChEBI" id="CHEBI:57692"/>
    </cofactor>
</comment>
<dbReference type="SMART" id="SM01057">
    <property type="entry name" value="Carb_anhydrase"/>
    <property type="match status" value="1"/>
</dbReference>
<evidence type="ECO:0000256" key="7">
    <source>
        <dbReference type="ARBA" id="ARBA00022630"/>
    </source>
</evidence>
<dbReference type="SUPFAM" id="SSF51905">
    <property type="entry name" value="FAD/NAD(P)-binding domain"/>
    <property type="match status" value="1"/>
</dbReference>
<dbReference type="Pfam" id="PF00194">
    <property type="entry name" value="Carb_anhydrase"/>
    <property type="match status" value="2"/>
</dbReference>
<dbReference type="InterPro" id="IPR015590">
    <property type="entry name" value="Aldehyde_DH_dom"/>
</dbReference>
<feature type="domain" description="Alpha-carbonic anhydrase" evidence="14">
    <location>
        <begin position="1309"/>
        <end position="1385"/>
    </location>
</feature>
<dbReference type="GO" id="GO:0016620">
    <property type="term" value="F:oxidoreductase activity, acting on the aldehyde or oxo group of donors, NAD or NADP as acceptor"/>
    <property type="evidence" value="ECO:0007669"/>
    <property type="project" value="InterPro"/>
</dbReference>
<dbReference type="PROSITE" id="PS00624">
    <property type="entry name" value="GMC_OXRED_2"/>
    <property type="match status" value="1"/>
</dbReference>
<dbReference type="Gene3D" id="3.50.50.60">
    <property type="entry name" value="FAD/NAD(P)-binding domain"/>
    <property type="match status" value="1"/>
</dbReference>
<evidence type="ECO:0000256" key="12">
    <source>
        <dbReference type="RuleBase" id="RU003345"/>
    </source>
</evidence>
<evidence type="ECO:0000256" key="6">
    <source>
        <dbReference type="ARBA" id="ARBA00012925"/>
    </source>
</evidence>
<dbReference type="InterPro" id="IPR001148">
    <property type="entry name" value="CA_dom"/>
</dbReference>
<dbReference type="InterPro" id="IPR029510">
    <property type="entry name" value="Ald_DH_CS_GLU"/>
</dbReference>
<keyword evidence="16" id="KW-1185">Reference proteome</keyword>
<dbReference type="FunFam" id="3.40.309.10:FF:000004">
    <property type="entry name" value="Succinate-semialdehyde dehydrogenase I"/>
    <property type="match status" value="1"/>
</dbReference>
<evidence type="ECO:0000256" key="5">
    <source>
        <dbReference type="ARBA" id="ARBA00010790"/>
    </source>
</evidence>
<reference evidence="15" key="1">
    <citation type="submission" date="2023-08" db="EMBL/GenBank/DDBJ databases">
        <title>Reference Genome Resource for the Citrus Pathogen Phytophthora citrophthora.</title>
        <authorList>
            <person name="Moller H."/>
            <person name="Coetzee B."/>
            <person name="Rose L.J."/>
            <person name="Van Niekerk J.M."/>
        </authorList>
    </citation>
    <scope>NUCLEOTIDE SEQUENCE</scope>
    <source>
        <strain evidence="15">STE-U-9442</strain>
    </source>
</reference>
<dbReference type="CDD" id="cd03124">
    <property type="entry name" value="alpha_CA_prokaryotic_like"/>
    <property type="match status" value="1"/>
</dbReference>
<comment type="similarity">
    <text evidence="4 12">Belongs to the aldehyde dehydrogenase family.</text>
</comment>
<dbReference type="EMBL" id="JASMQC010000011">
    <property type="protein sequence ID" value="KAK1941916.1"/>
    <property type="molecule type" value="Genomic_DNA"/>
</dbReference>
<dbReference type="InterPro" id="IPR018338">
    <property type="entry name" value="Carbonic_anhydrase_a-class_CS"/>
</dbReference>
<evidence type="ECO:0000256" key="4">
    <source>
        <dbReference type="ARBA" id="ARBA00009986"/>
    </source>
</evidence>
<evidence type="ECO:0000256" key="10">
    <source>
        <dbReference type="ARBA" id="ARBA00023239"/>
    </source>
</evidence>
<evidence type="ECO:0000256" key="13">
    <source>
        <dbReference type="RuleBase" id="RU003968"/>
    </source>
</evidence>
<keyword evidence="8 13" id="KW-0274">FAD</keyword>
<dbReference type="SUPFAM" id="SSF51069">
    <property type="entry name" value="Carbonic anhydrase"/>
    <property type="match status" value="2"/>
</dbReference>
<evidence type="ECO:0000256" key="1">
    <source>
        <dbReference type="ARBA" id="ARBA00001947"/>
    </source>
</evidence>
<dbReference type="Proteomes" id="UP001259832">
    <property type="component" value="Unassembled WGS sequence"/>
</dbReference>
<comment type="pathway">
    <text evidence="3">Amino-acid degradation; 4-aminobutanoate degradation.</text>
</comment>
<dbReference type="InterPro" id="IPR016162">
    <property type="entry name" value="Ald_DH_N"/>
</dbReference>
<comment type="cofactor">
    <cofactor evidence="1">
        <name>Zn(2+)</name>
        <dbReference type="ChEBI" id="CHEBI:29105"/>
    </cofactor>
</comment>
<dbReference type="InterPro" id="IPR016160">
    <property type="entry name" value="Ald_DH_CS_CYS"/>
</dbReference>
<dbReference type="InterPro" id="IPR016163">
    <property type="entry name" value="Ald_DH_C"/>
</dbReference>
<dbReference type="InterPro" id="IPR007867">
    <property type="entry name" value="GMC_OxRtase_C"/>
</dbReference>
<dbReference type="SUPFAM" id="SSF53720">
    <property type="entry name" value="ALDH-like"/>
    <property type="match status" value="1"/>
</dbReference>
<dbReference type="Gene3D" id="3.40.309.10">
    <property type="entry name" value="Aldehyde Dehydrogenase, Chain A, domain 2"/>
    <property type="match status" value="1"/>
</dbReference>
<accession>A0AAD9LMZ2</accession>
<dbReference type="GO" id="GO:0016614">
    <property type="term" value="F:oxidoreductase activity, acting on CH-OH group of donors"/>
    <property type="evidence" value="ECO:0007669"/>
    <property type="project" value="InterPro"/>
</dbReference>
<sequence length="1455" mass="159445">MLQFDYVIVGGGSAGCVLANRLSADTSNSVLLVETGPTDRGLLDSIRLSMPALLTANFLDDRYNWNYVTEPQQQLNGRRITWPRGRVLGGSSSINAMIYNRGHALDYDDWQRSGAKGWSYADCLPYFKRAQTHSLGGDDYRGGEGPLQVTRRLQRNQPLYQVFLDAAQQAGYPFTEDVNGYQQEGVGWLDHTIHNGERCSVSAAYLPDSVLARKNLTVLTDTFVNKVVFEGKRAVGIEVEPFQNSNGELKHIRAAKEVILSTGAVNSPQLLMLSGVGDAEHLREVGIPLVHHLPAVGQNMEEHLGVYLHVACTKPVTLYHATPHFPHKLAWMGIQWITSRSGAGTSSHIEAGGFFRSAPGKRHPDMKWQFLPGASDENRQLLLDGHAMMLHCTPLRATSRGFVKLRNVNPREYPIIQPNYLSTEEDRVDMRNGVKLTREVLKQQAFDEYRGEAISPTDEVQSDAEIDSWIRQNAGTDYHPSSTNRMGLETDSKSVVDAETRVHGLEGLRIVDASIMPNNVSGNLNAPTVMLAEKAADIILGKPALPKSDVAVYESKNWETRQRVKMSSIPTAQLSFGLAPITQRQYQPLLSKLQRPDLVNAQGFINGNWVEAHGNEHFTVIDPATEQEVARVANMGSEDTLDAIAAATAAQRQWKETTPLVRAKLLKQWAAAIAANAEDLAIIGSIEGGKPLPEAKWEIEFAVGVIEYFAHEIVRSSGFLISPTDPTQKILIMKEPVGVCGIITPWNFPYAILGLNLGAPLVAGCTTVVKPAGETPLSMLALAKLAEEVGFPPGVLNVVTAPRERSEEVGRELTSSPDVKKISFAGSTNVGKWLMRHSSETIKRLSFELSGNAPFIVFEDAELDNALDGLIRTKFFNTGQACIASNRIFVHSSIYERFVSKVVERVKSLKMGLPLEEGVQLGPLIGSSAVKKVTELVEDAVSKGAKVLTGGKVSDLGGNFFEPTVLSNVDHSMRICHEEIFGPVISLFEFTSEEEVVQEANNTVAGLAGYFYTKDVARIFRVSSALECGMIGVNSELVTHVGAPFGGIKESGIGREGSAEGLGEYLETKMYDTKALSPPEWATGYPTCGGSKQSPVDIMESELCSVSVPSPVSFTGTCPNYIMTVDSEAYKAAVDGGDCTATVEGETYNFAQFHVHTPSEHTVDGKAFDGEIHFVHKKADGSAALVVGLFLQKVNENDTEPAVDVIVDAMSEVTPESTIAMTLGSYSKLLSTYINQGHVFNYAGSLTTPPCTEFVDWWVIRTPARISSVQFNRIVENLAELEITDEGKNARPVQPLNGRTVTTGSYSKLLSTYINQGHVFNYAGSLTTPPCTEFVDWWVIRTPARISSAQFNRIVKTLAELEITDEGKNARPVQPLNGRTILQSLKNPDLVRLKGFINGEWVDGRSGEYFAVTLLPKGISLMWHVWGKKKLMKQLLLHMWPNAAGRRPLHQLARQ</sequence>
<dbReference type="Pfam" id="PF00732">
    <property type="entry name" value="GMC_oxred_N"/>
    <property type="match status" value="1"/>
</dbReference>
<proteinExistence type="inferred from homology"/>
<evidence type="ECO:0000313" key="16">
    <source>
        <dbReference type="Proteomes" id="UP001259832"/>
    </source>
</evidence>
<comment type="similarity">
    <text evidence="5 13">Belongs to the GMC oxidoreductase family.</text>
</comment>
<dbReference type="SUPFAM" id="SSF54373">
    <property type="entry name" value="FAD-linked reductases, C-terminal domain"/>
    <property type="match status" value="1"/>
</dbReference>
<keyword evidence="10" id="KW-0456">Lyase</keyword>
<dbReference type="Gene3D" id="3.40.605.10">
    <property type="entry name" value="Aldehyde Dehydrogenase, Chain A, domain 1"/>
    <property type="match status" value="1"/>
</dbReference>
<dbReference type="EC" id="4.2.1.1" evidence="6"/>
<evidence type="ECO:0000313" key="15">
    <source>
        <dbReference type="EMBL" id="KAK1941916.1"/>
    </source>
</evidence>
<keyword evidence="9 12" id="KW-0560">Oxidoreductase</keyword>
<organism evidence="15 16">
    <name type="scientific">Phytophthora citrophthora</name>
    <dbReference type="NCBI Taxonomy" id="4793"/>
    <lineage>
        <taxon>Eukaryota</taxon>
        <taxon>Sar</taxon>
        <taxon>Stramenopiles</taxon>
        <taxon>Oomycota</taxon>
        <taxon>Peronosporomycetes</taxon>
        <taxon>Peronosporales</taxon>
        <taxon>Peronosporaceae</taxon>
        <taxon>Phytophthora</taxon>
    </lineage>
</organism>
<name>A0AAD9LMZ2_9STRA</name>
<dbReference type="CDD" id="cd07103">
    <property type="entry name" value="ALDH_F5_SSADH_GabD"/>
    <property type="match status" value="1"/>
</dbReference>
<dbReference type="PANTHER" id="PTHR11552">
    <property type="entry name" value="GLUCOSE-METHANOL-CHOLINE GMC OXIDOREDUCTASE"/>
    <property type="match status" value="1"/>
</dbReference>
<dbReference type="Pfam" id="PF05199">
    <property type="entry name" value="GMC_oxred_C"/>
    <property type="match status" value="1"/>
</dbReference>
<evidence type="ECO:0000256" key="8">
    <source>
        <dbReference type="ARBA" id="ARBA00022827"/>
    </source>
</evidence>